<dbReference type="Proteomes" id="UP000001631">
    <property type="component" value="Unassembled WGS sequence"/>
</dbReference>
<accession>C0NNZ3</accession>
<proteinExistence type="predicted"/>
<evidence type="ECO:0000313" key="1">
    <source>
        <dbReference type="EMBL" id="EEH06653.1"/>
    </source>
</evidence>
<dbReference type="GeneID" id="69037889"/>
<keyword evidence="2" id="KW-1185">Reference proteome</keyword>
<evidence type="ECO:0000313" key="2">
    <source>
        <dbReference type="Proteomes" id="UP000001631"/>
    </source>
</evidence>
<dbReference type="HOGENOM" id="CLU_2276673_0_0_1"/>
<dbReference type="EMBL" id="GG663368">
    <property type="protein sequence ID" value="EEH06653.1"/>
    <property type="molecule type" value="Genomic_DNA"/>
</dbReference>
<sequence>MPSYIVSGTIAQKLRIGQTKDEHMRVHVSMSSAYACGTKTFFIGALANFNVQLTGGNDACKIVLAMGHIVTARILHVDPAHAHWYEIVEGNDYMLAERCPRK</sequence>
<name>C0NNZ3_AJECG</name>
<reference evidence="1" key="1">
    <citation type="submission" date="2009-02" db="EMBL/GenBank/DDBJ databases">
        <title>The Genome Sequence of Ajellomyces capsulatus strain G186AR.</title>
        <authorList>
            <consortium name="The Broad Institute Genome Sequencing Platform"/>
            <person name="Champion M."/>
            <person name="Cuomo C."/>
            <person name="Ma L.-J."/>
            <person name="Henn M.R."/>
            <person name="Sil A."/>
            <person name="Goldman B."/>
            <person name="Young S.K."/>
            <person name="Kodira C.D."/>
            <person name="Zeng Q."/>
            <person name="Koehrsen M."/>
            <person name="Alvarado L."/>
            <person name="Berlin A."/>
            <person name="Borenstein D."/>
            <person name="Chen Z."/>
            <person name="Engels R."/>
            <person name="Freedman E."/>
            <person name="Gellesch M."/>
            <person name="Goldberg J."/>
            <person name="Griggs A."/>
            <person name="Gujja S."/>
            <person name="Heiman D."/>
            <person name="Hepburn T."/>
            <person name="Howarth C."/>
            <person name="Jen D."/>
            <person name="Larson L."/>
            <person name="Lewis B."/>
            <person name="Mehta T."/>
            <person name="Park D."/>
            <person name="Pearson M."/>
            <person name="Roberts A."/>
            <person name="Saif S."/>
            <person name="Shea T."/>
            <person name="Shenoy N."/>
            <person name="Sisk P."/>
            <person name="Stolte C."/>
            <person name="Sykes S."/>
            <person name="Walk T."/>
            <person name="White J."/>
            <person name="Yandava C."/>
            <person name="Klein B."/>
            <person name="McEwen J.G."/>
            <person name="Puccia R."/>
            <person name="Goldman G.H."/>
            <person name="Felipe M.S."/>
            <person name="Nino-Vega G."/>
            <person name="San-Blas G."/>
            <person name="Taylor J."/>
            <person name="Mendoza L."/>
            <person name="Galagan J."/>
            <person name="Nusbaum C."/>
            <person name="Birren B."/>
        </authorList>
    </citation>
    <scope>NUCLEOTIDE SEQUENCE</scope>
    <source>
        <strain evidence="1">G186AR</strain>
    </source>
</reference>
<dbReference type="AlphaFoldDB" id="C0NNZ3"/>
<dbReference type="RefSeq" id="XP_045287134.1">
    <property type="nucleotide sequence ID" value="XM_045431922.1"/>
</dbReference>
<gene>
    <name evidence="1" type="ORF">HCBG_04873</name>
</gene>
<organism evidence="1 2">
    <name type="scientific">Ajellomyces capsulatus (strain G186AR / H82 / ATCC MYA-2454 / RMSCC 2432)</name>
    <name type="common">Darling's disease fungus</name>
    <name type="synonym">Histoplasma capsulatum</name>
    <dbReference type="NCBI Taxonomy" id="447093"/>
    <lineage>
        <taxon>Eukaryota</taxon>
        <taxon>Fungi</taxon>
        <taxon>Dikarya</taxon>
        <taxon>Ascomycota</taxon>
        <taxon>Pezizomycotina</taxon>
        <taxon>Eurotiomycetes</taxon>
        <taxon>Eurotiomycetidae</taxon>
        <taxon>Onygenales</taxon>
        <taxon>Ajellomycetaceae</taxon>
        <taxon>Histoplasma</taxon>
    </lineage>
</organism>
<protein>
    <submittedName>
        <fullName evidence="1">Uncharacterized protein</fullName>
    </submittedName>
</protein>
<dbReference type="InParanoid" id="C0NNZ3"/>